<keyword evidence="2" id="KW-1185">Reference proteome</keyword>
<proteinExistence type="predicted"/>
<name>A0ABQ6YGF4_9NOCA</name>
<organism evidence="1 2">
    <name type="scientific">Nocardia caishijiensis</name>
    <dbReference type="NCBI Taxonomy" id="184756"/>
    <lineage>
        <taxon>Bacteria</taxon>
        <taxon>Bacillati</taxon>
        <taxon>Actinomycetota</taxon>
        <taxon>Actinomycetes</taxon>
        <taxon>Mycobacteriales</taxon>
        <taxon>Nocardiaceae</taxon>
        <taxon>Nocardia</taxon>
    </lineage>
</organism>
<protein>
    <recommendedName>
        <fullName evidence="3">Type I restriction modification DNA specificity protein</fullName>
    </recommendedName>
</protein>
<accession>A0ABQ6YGF4</accession>
<gene>
    <name evidence="1" type="ORF">FNL39_111148</name>
</gene>
<reference evidence="1 2" key="1">
    <citation type="submission" date="2019-07" db="EMBL/GenBank/DDBJ databases">
        <title>Genomic Encyclopedia of Type Strains, Phase IV (KMG-IV): sequencing the most valuable type-strain genomes for metagenomic binning, comparative biology and taxonomic classification.</title>
        <authorList>
            <person name="Goeker M."/>
        </authorList>
    </citation>
    <scope>NUCLEOTIDE SEQUENCE [LARGE SCALE GENOMIC DNA]</scope>
    <source>
        <strain evidence="1 2">DSM 44831</strain>
    </source>
</reference>
<dbReference type="Proteomes" id="UP000798951">
    <property type="component" value="Unassembled WGS sequence"/>
</dbReference>
<evidence type="ECO:0000313" key="1">
    <source>
        <dbReference type="EMBL" id="KAF0842567.1"/>
    </source>
</evidence>
<evidence type="ECO:0008006" key="3">
    <source>
        <dbReference type="Google" id="ProtNLM"/>
    </source>
</evidence>
<comment type="caution">
    <text evidence="1">The sequence shown here is derived from an EMBL/GenBank/DDBJ whole genome shotgun (WGS) entry which is preliminary data.</text>
</comment>
<dbReference type="EMBL" id="VMSD01000011">
    <property type="protein sequence ID" value="KAF0842567.1"/>
    <property type="molecule type" value="Genomic_DNA"/>
</dbReference>
<evidence type="ECO:0000313" key="2">
    <source>
        <dbReference type="Proteomes" id="UP000798951"/>
    </source>
</evidence>
<sequence>MVRDSASAPTEPGDNSYVARRADVVAFSLPSVPELEIRPRVLPAVTIGELVGAGTVEVLESPPTLLPVDTGSPMLSAKDIRVDRSPSTSGDPSVPGAVTTRPGDVLVVTGSGPTIVRVCTISALLAPRVALVRANPAVVDHRFLAGVLQAAADSEDGKLPDLFAVGFPRMPLAEQRLAGASVVELMALDDAWRHQRSAVEQLVREGIAGLAGGRLSPGSTA</sequence>